<protein>
    <submittedName>
        <fullName evidence="1">Uncharacterized protein</fullName>
    </submittedName>
</protein>
<accession>A0A931H1D0</accession>
<proteinExistence type="predicted"/>
<gene>
    <name evidence="1" type="ORF">I5803_01485</name>
</gene>
<evidence type="ECO:0000313" key="1">
    <source>
        <dbReference type="EMBL" id="MBG9386684.1"/>
    </source>
</evidence>
<dbReference type="AlphaFoldDB" id="A0A931H1D0"/>
<dbReference type="Proteomes" id="UP000651050">
    <property type="component" value="Unassembled WGS sequence"/>
</dbReference>
<comment type="caution">
    <text evidence="1">The sequence shown here is derived from an EMBL/GenBank/DDBJ whole genome shotgun (WGS) entry which is preliminary data.</text>
</comment>
<name>A0A931H1D0_9BURK</name>
<evidence type="ECO:0000313" key="2">
    <source>
        <dbReference type="Proteomes" id="UP000651050"/>
    </source>
</evidence>
<dbReference type="EMBL" id="JADWYS010000001">
    <property type="protein sequence ID" value="MBG9386684.1"/>
    <property type="molecule type" value="Genomic_DNA"/>
</dbReference>
<keyword evidence="2" id="KW-1185">Reference proteome</keyword>
<organism evidence="1 2">
    <name type="scientific">Caenimonas aquaedulcis</name>
    <dbReference type="NCBI Taxonomy" id="2793270"/>
    <lineage>
        <taxon>Bacteria</taxon>
        <taxon>Pseudomonadati</taxon>
        <taxon>Pseudomonadota</taxon>
        <taxon>Betaproteobacteria</taxon>
        <taxon>Burkholderiales</taxon>
        <taxon>Comamonadaceae</taxon>
        <taxon>Caenimonas</taxon>
    </lineage>
</organism>
<dbReference type="RefSeq" id="WP_196984654.1">
    <property type="nucleotide sequence ID" value="NZ_JADWYS010000001.1"/>
</dbReference>
<sequence>MAIPGFPRRRFLIGAAACCLAGCEPAADSAAQDDIRDLLVGTWLREYEDGGVRVRRVLALDAAGHFRESSRIVQPGANEIESEHAGDWLYDGTNLKRHYTMMDGRPPSAPTIPFATFELQFPTRNEFTGIDRVRRLEVTYRRVDDGTRP</sequence>
<reference evidence="1" key="1">
    <citation type="submission" date="2020-11" db="EMBL/GenBank/DDBJ databases">
        <title>Bacterial whole genome sequence for Caenimonas sp. DR4.4.</title>
        <authorList>
            <person name="Le V."/>
            <person name="Ko S.-R."/>
            <person name="Ahn C.-Y."/>
            <person name="Oh H.-M."/>
        </authorList>
    </citation>
    <scope>NUCLEOTIDE SEQUENCE</scope>
    <source>
        <strain evidence="1">DR4.4</strain>
    </source>
</reference>